<keyword evidence="9" id="KW-0175">Coiled coil</keyword>
<name>A0A7W7WTA4_9ACTN</name>
<feature type="transmembrane region" description="Helical" evidence="10">
    <location>
        <begin position="63"/>
        <end position="89"/>
    </location>
</feature>
<dbReference type="Proteomes" id="UP000578819">
    <property type="component" value="Unassembled WGS sequence"/>
</dbReference>
<evidence type="ECO:0000256" key="10">
    <source>
        <dbReference type="SAM" id="Phobius"/>
    </source>
</evidence>
<evidence type="ECO:0000256" key="8">
    <source>
        <dbReference type="ARBA" id="ARBA00023012"/>
    </source>
</evidence>
<dbReference type="Pfam" id="PF23539">
    <property type="entry name" value="DUF7134"/>
    <property type="match status" value="1"/>
</dbReference>
<keyword evidence="5" id="KW-0547">Nucleotide-binding</keyword>
<evidence type="ECO:0000259" key="11">
    <source>
        <dbReference type="Pfam" id="PF02518"/>
    </source>
</evidence>
<keyword evidence="10" id="KW-0812">Transmembrane</keyword>
<organism evidence="14 15">
    <name type="scientific">Micromonospora polyrhachis</name>
    <dbReference type="NCBI Taxonomy" id="1282883"/>
    <lineage>
        <taxon>Bacteria</taxon>
        <taxon>Bacillati</taxon>
        <taxon>Actinomycetota</taxon>
        <taxon>Actinomycetes</taxon>
        <taxon>Micromonosporales</taxon>
        <taxon>Micromonosporaceae</taxon>
        <taxon>Micromonospora</taxon>
    </lineage>
</organism>
<evidence type="ECO:0000259" key="13">
    <source>
        <dbReference type="Pfam" id="PF23539"/>
    </source>
</evidence>
<keyword evidence="10" id="KW-0472">Membrane</keyword>
<keyword evidence="15" id="KW-1185">Reference proteome</keyword>
<dbReference type="CDD" id="cd16917">
    <property type="entry name" value="HATPase_UhpB-NarQ-NarX-like"/>
    <property type="match status" value="1"/>
</dbReference>
<dbReference type="Gene3D" id="1.20.5.1930">
    <property type="match status" value="1"/>
</dbReference>
<keyword evidence="7" id="KW-0067">ATP-binding</keyword>
<sequence length="383" mass="39892">MVISGRLGLRQLTAFDALVGVGLALFTAVRTPGAAVLVCGLAALFCLPLTVRRHWPVPVLTVVTLAGTVAIAVGIAGDAVVLAIAYAIYPVALSVVPRQSWLALVGVLGAVAAAGLLGITVPGLPVIPARAGEESFTTTPVPVLLYAATIIAGSWALARAVRARRQQVAQLAELRADQAVAEERLRIARDIHDVVGHNLSLIAMKAAVANHLADSHPDQGRAALRTIERVSRSALDDVRVVLGALRDPADTVPSFTELDRLVEDIRTTGITVDVERPADLSPVPAAVQASAYRIVQEALTNVLRHAGPTRCQLTVTVEPEVLIIAVVDDGTVGRSDGPAGHGVRGMRERAAMHGGTLKAGFAPGGGYAVRAQLPFSPVVPDDE</sequence>
<keyword evidence="3" id="KW-0597">Phosphoprotein</keyword>
<comment type="caution">
    <text evidence="14">The sequence shown here is derived from an EMBL/GenBank/DDBJ whole genome shotgun (WGS) entry which is preliminary data.</text>
</comment>
<dbReference type="AlphaFoldDB" id="A0A7W7WTA4"/>
<dbReference type="Pfam" id="PF07730">
    <property type="entry name" value="HisKA_3"/>
    <property type="match status" value="1"/>
</dbReference>
<evidence type="ECO:0000256" key="7">
    <source>
        <dbReference type="ARBA" id="ARBA00022840"/>
    </source>
</evidence>
<feature type="domain" description="Signal transduction histidine kinase subgroup 3 dimerisation and phosphoacceptor" evidence="12">
    <location>
        <begin position="183"/>
        <end position="249"/>
    </location>
</feature>
<feature type="domain" description="DUF7134" evidence="13">
    <location>
        <begin position="14"/>
        <end position="165"/>
    </location>
</feature>
<dbReference type="InterPro" id="IPR036890">
    <property type="entry name" value="HATPase_C_sf"/>
</dbReference>
<dbReference type="PANTHER" id="PTHR24421">
    <property type="entry name" value="NITRATE/NITRITE SENSOR PROTEIN NARX-RELATED"/>
    <property type="match status" value="1"/>
</dbReference>
<keyword evidence="8" id="KW-0902">Two-component regulatory system</keyword>
<dbReference type="InterPro" id="IPR050482">
    <property type="entry name" value="Sensor_HK_TwoCompSys"/>
</dbReference>
<keyword evidence="6 14" id="KW-0418">Kinase</keyword>
<evidence type="ECO:0000259" key="12">
    <source>
        <dbReference type="Pfam" id="PF07730"/>
    </source>
</evidence>
<feature type="transmembrane region" description="Helical" evidence="10">
    <location>
        <begin position="101"/>
        <end position="121"/>
    </location>
</feature>
<accession>A0A7W7WTA4</accession>
<keyword evidence="10" id="KW-1133">Transmembrane helix</keyword>
<comment type="catalytic activity">
    <reaction evidence="1">
        <text>ATP + protein L-histidine = ADP + protein N-phospho-L-histidine.</text>
        <dbReference type="EC" id="2.7.13.3"/>
    </reaction>
</comment>
<evidence type="ECO:0000256" key="2">
    <source>
        <dbReference type="ARBA" id="ARBA00012438"/>
    </source>
</evidence>
<evidence type="ECO:0000256" key="1">
    <source>
        <dbReference type="ARBA" id="ARBA00000085"/>
    </source>
</evidence>
<dbReference type="RefSeq" id="WP_184538377.1">
    <property type="nucleotide sequence ID" value="NZ_JACHJW010000001.1"/>
</dbReference>
<dbReference type="InterPro" id="IPR011712">
    <property type="entry name" value="Sig_transdc_His_kin_sub3_dim/P"/>
</dbReference>
<dbReference type="GO" id="GO:0000155">
    <property type="term" value="F:phosphorelay sensor kinase activity"/>
    <property type="evidence" value="ECO:0007669"/>
    <property type="project" value="InterPro"/>
</dbReference>
<proteinExistence type="predicted"/>
<dbReference type="SUPFAM" id="SSF55874">
    <property type="entry name" value="ATPase domain of HSP90 chaperone/DNA topoisomerase II/histidine kinase"/>
    <property type="match status" value="1"/>
</dbReference>
<gene>
    <name evidence="14" type="ORF">FHR38_006001</name>
</gene>
<evidence type="ECO:0000256" key="6">
    <source>
        <dbReference type="ARBA" id="ARBA00022777"/>
    </source>
</evidence>
<feature type="transmembrane region" description="Helical" evidence="10">
    <location>
        <begin position="34"/>
        <end position="51"/>
    </location>
</feature>
<evidence type="ECO:0000256" key="9">
    <source>
        <dbReference type="SAM" id="Coils"/>
    </source>
</evidence>
<dbReference type="EMBL" id="JACHJW010000001">
    <property type="protein sequence ID" value="MBB4962268.1"/>
    <property type="molecule type" value="Genomic_DNA"/>
</dbReference>
<evidence type="ECO:0000313" key="14">
    <source>
        <dbReference type="EMBL" id="MBB4962268.1"/>
    </source>
</evidence>
<evidence type="ECO:0000313" key="15">
    <source>
        <dbReference type="Proteomes" id="UP000578819"/>
    </source>
</evidence>
<feature type="transmembrane region" description="Helical" evidence="10">
    <location>
        <begin position="12"/>
        <end position="29"/>
    </location>
</feature>
<dbReference type="EC" id="2.7.13.3" evidence="2"/>
<reference evidence="14 15" key="1">
    <citation type="submission" date="2020-08" db="EMBL/GenBank/DDBJ databases">
        <title>Sequencing the genomes of 1000 actinobacteria strains.</title>
        <authorList>
            <person name="Klenk H.-P."/>
        </authorList>
    </citation>
    <scope>NUCLEOTIDE SEQUENCE [LARGE SCALE GENOMIC DNA]</scope>
    <source>
        <strain evidence="14 15">DSM 45886</strain>
    </source>
</reference>
<evidence type="ECO:0000256" key="3">
    <source>
        <dbReference type="ARBA" id="ARBA00022553"/>
    </source>
</evidence>
<dbReference type="PANTHER" id="PTHR24421:SF10">
    <property type="entry name" value="NITRATE_NITRITE SENSOR PROTEIN NARQ"/>
    <property type="match status" value="1"/>
</dbReference>
<dbReference type="Pfam" id="PF02518">
    <property type="entry name" value="HATPase_c"/>
    <property type="match status" value="1"/>
</dbReference>
<dbReference type="InterPro" id="IPR003594">
    <property type="entry name" value="HATPase_dom"/>
</dbReference>
<evidence type="ECO:0000256" key="5">
    <source>
        <dbReference type="ARBA" id="ARBA00022741"/>
    </source>
</evidence>
<dbReference type="GO" id="GO:0005524">
    <property type="term" value="F:ATP binding"/>
    <property type="evidence" value="ECO:0007669"/>
    <property type="project" value="UniProtKB-KW"/>
</dbReference>
<dbReference type="Gene3D" id="3.30.565.10">
    <property type="entry name" value="Histidine kinase-like ATPase, C-terminal domain"/>
    <property type="match status" value="1"/>
</dbReference>
<keyword evidence="4" id="KW-0808">Transferase</keyword>
<feature type="domain" description="Histidine kinase/HSP90-like ATPase" evidence="11">
    <location>
        <begin position="289"/>
        <end position="376"/>
    </location>
</feature>
<feature type="coiled-coil region" evidence="9">
    <location>
        <begin position="157"/>
        <end position="191"/>
    </location>
</feature>
<dbReference type="GO" id="GO:0016020">
    <property type="term" value="C:membrane"/>
    <property type="evidence" value="ECO:0007669"/>
    <property type="project" value="InterPro"/>
</dbReference>
<protein>
    <recommendedName>
        <fullName evidence="2">histidine kinase</fullName>
        <ecNumber evidence="2">2.7.13.3</ecNumber>
    </recommendedName>
</protein>
<feature type="transmembrane region" description="Helical" evidence="10">
    <location>
        <begin position="141"/>
        <end position="158"/>
    </location>
</feature>
<dbReference type="InterPro" id="IPR055558">
    <property type="entry name" value="DUF7134"/>
</dbReference>
<dbReference type="GO" id="GO:0046983">
    <property type="term" value="F:protein dimerization activity"/>
    <property type="evidence" value="ECO:0007669"/>
    <property type="project" value="InterPro"/>
</dbReference>
<evidence type="ECO:0000256" key="4">
    <source>
        <dbReference type="ARBA" id="ARBA00022679"/>
    </source>
</evidence>